<dbReference type="AlphaFoldDB" id="A0A2R6AYX5"/>
<comment type="caution">
    <text evidence="2">The sequence shown here is derived from an EMBL/GenBank/DDBJ whole genome shotgun (WGS) entry which is preliminary data.</text>
</comment>
<organism evidence="2 3">
    <name type="scientific">Candidatus Marsarchaeota G2 archaeon OSP_D</name>
    <dbReference type="NCBI Taxonomy" id="1978157"/>
    <lineage>
        <taxon>Archaea</taxon>
        <taxon>Candidatus Marsarchaeota</taxon>
        <taxon>Candidatus Marsarchaeota group 2</taxon>
    </lineage>
</organism>
<name>A0A2R6AYX5_9ARCH</name>
<accession>A0A2R6AYX5</accession>
<evidence type="ECO:0000313" key="3">
    <source>
        <dbReference type="Proteomes" id="UP000240322"/>
    </source>
</evidence>
<reference evidence="2 3" key="1">
    <citation type="submission" date="2017-04" db="EMBL/GenBank/DDBJ databases">
        <title>Novel microbial lineages endemic to geothermal iron-oxide mats fill important gaps in the evolutionary history of Archaea.</title>
        <authorList>
            <person name="Jay Z.J."/>
            <person name="Beam J.P."/>
            <person name="Dlakic M."/>
            <person name="Rusch D.B."/>
            <person name="Kozubal M.A."/>
            <person name="Inskeep W.P."/>
        </authorList>
    </citation>
    <scope>NUCLEOTIDE SEQUENCE [LARGE SCALE GENOMIC DNA]</scope>
    <source>
        <strain evidence="2">OSP_D</strain>
    </source>
</reference>
<proteinExistence type="predicted"/>
<feature type="domain" description="ArnR1-like winged helix-turn-helix" evidence="1">
    <location>
        <begin position="24"/>
        <end position="98"/>
    </location>
</feature>
<sequence>MTENKGSLKWRKRFFSYTELRRKRRTGAVLLRDILVAAERGAKKTHIMFGSNMNPLVLKRYLEFGMQHGLLTQRANYYFTTEKGKEFLKCFNKLEELMSTISDVEQQLTKLLE</sequence>
<dbReference type="SUPFAM" id="SSF46785">
    <property type="entry name" value="Winged helix' DNA-binding domain"/>
    <property type="match status" value="1"/>
</dbReference>
<gene>
    <name evidence="2" type="ORF">B9Q03_04180</name>
</gene>
<protein>
    <recommendedName>
        <fullName evidence="1">ArnR1-like winged helix-turn-helix domain-containing protein</fullName>
    </recommendedName>
</protein>
<dbReference type="EMBL" id="NEXE01000025">
    <property type="protein sequence ID" value="PSN91468.1"/>
    <property type="molecule type" value="Genomic_DNA"/>
</dbReference>
<dbReference type="InterPro" id="IPR036388">
    <property type="entry name" value="WH-like_DNA-bd_sf"/>
</dbReference>
<dbReference type="InterPro" id="IPR038723">
    <property type="entry name" value="ArnR1-like_HTH"/>
</dbReference>
<dbReference type="InterPro" id="IPR036390">
    <property type="entry name" value="WH_DNA-bd_sf"/>
</dbReference>
<evidence type="ECO:0000313" key="2">
    <source>
        <dbReference type="EMBL" id="PSN91468.1"/>
    </source>
</evidence>
<dbReference type="Proteomes" id="UP000240322">
    <property type="component" value="Unassembled WGS sequence"/>
</dbReference>
<evidence type="ECO:0000259" key="1">
    <source>
        <dbReference type="Pfam" id="PF14947"/>
    </source>
</evidence>
<dbReference type="Pfam" id="PF14947">
    <property type="entry name" value="HTH_45"/>
    <property type="match status" value="1"/>
</dbReference>
<dbReference type="Gene3D" id="1.10.10.10">
    <property type="entry name" value="Winged helix-like DNA-binding domain superfamily/Winged helix DNA-binding domain"/>
    <property type="match status" value="1"/>
</dbReference>